<dbReference type="Proteomes" id="UP000494206">
    <property type="component" value="Unassembled WGS sequence"/>
</dbReference>
<feature type="compositionally biased region" description="Basic and acidic residues" evidence="3">
    <location>
        <begin position="22"/>
        <end position="40"/>
    </location>
</feature>
<dbReference type="InterPro" id="IPR006708">
    <property type="entry name" value="Pex19"/>
</dbReference>
<sequence>MSDDEAEKKRKHDEELAKLFEETLREFKDTDEPKPKKTSDDDLDEFMAIHDQKAAQKAASDFQQMLSQMVQVQEEAMKKVESGEITDPQLDPNDPESKAMMDALKQLMECSSTVANASTAEEFMAGLEMLRSPDAPMEPFMQMIMQTLASKEVMYPPLKEIYDSYPKYLEEHGGELDAETTQRYKKQYEVLEKICNEFENQPDVPIVEPEAAASSPLEPNAPADGQEQVAEPSEQMKESAEHFERLGKLLVELQSYGYPPKELVGNLPDGWVIDESGLPKVENASAAADACTIIIMTISYASVVDRIYSRRASELYSNIAYLHHPSGVTVIVLRQIPESEVESIDFGSTKKHGADRSEKMVVGKGKKGGLLLQPDSKLCTIKCKNGEEIVVRAGVCGTLVEINDRLKTQPDLVRTAPENQGFIAVVTYGAGKRETEGFGEVLPEKRLHLQNGT</sequence>
<keyword evidence="5" id="KW-1185">Reference proteome</keyword>
<feature type="region of interest" description="Disordered" evidence="3">
    <location>
        <begin position="212"/>
        <end position="237"/>
    </location>
</feature>
<evidence type="ECO:0000256" key="2">
    <source>
        <dbReference type="ARBA" id="ARBA00029688"/>
    </source>
</evidence>
<organism evidence="4 5">
    <name type="scientific">Caenorhabditis bovis</name>
    <dbReference type="NCBI Taxonomy" id="2654633"/>
    <lineage>
        <taxon>Eukaryota</taxon>
        <taxon>Metazoa</taxon>
        <taxon>Ecdysozoa</taxon>
        <taxon>Nematoda</taxon>
        <taxon>Chromadorea</taxon>
        <taxon>Rhabditida</taxon>
        <taxon>Rhabditina</taxon>
        <taxon>Rhabditomorpha</taxon>
        <taxon>Rhabditoidea</taxon>
        <taxon>Rhabditidae</taxon>
        <taxon>Peloderinae</taxon>
        <taxon>Caenorhabditis</taxon>
    </lineage>
</organism>
<dbReference type="GO" id="GO:0005778">
    <property type="term" value="C:peroxisomal membrane"/>
    <property type="evidence" value="ECO:0007669"/>
    <property type="project" value="TreeGrafter"/>
</dbReference>
<dbReference type="InterPro" id="IPR038322">
    <property type="entry name" value="Pex19_C_sf"/>
</dbReference>
<dbReference type="GO" id="GO:0045046">
    <property type="term" value="P:protein import into peroxisome membrane"/>
    <property type="evidence" value="ECO:0007669"/>
    <property type="project" value="TreeGrafter"/>
</dbReference>
<dbReference type="SUPFAM" id="SSF51230">
    <property type="entry name" value="Single hybrid motif"/>
    <property type="match status" value="1"/>
</dbReference>
<dbReference type="PANTHER" id="PTHR12774">
    <property type="entry name" value="PEROXISOMAL BIOGENESIS FACTOR 19"/>
    <property type="match status" value="1"/>
</dbReference>
<comment type="similarity">
    <text evidence="1">Belongs to the peroxin-19 family.</text>
</comment>
<evidence type="ECO:0000313" key="5">
    <source>
        <dbReference type="Proteomes" id="UP000494206"/>
    </source>
</evidence>
<dbReference type="GO" id="GO:0033328">
    <property type="term" value="F:peroxisome membrane targeting sequence binding"/>
    <property type="evidence" value="ECO:0007669"/>
    <property type="project" value="TreeGrafter"/>
</dbReference>
<feature type="region of interest" description="Disordered" evidence="3">
    <location>
        <begin position="22"/>
        <end position="41"/>
    </location>
</feature>
<gene>
    <name evidence="4" type="ORF">CBOVIS_LOCUS5952</name>
</gene>
<dbReference type="OrthoDB" id="21292at2759"/>
<comment type="caution">
    <text evidence="4">The sequence shown here is derived from an EMBL/GenBank/DDBJ whole genome shotgun (WGS) entry which is preliminary data.</text>
</comment>
<protein>
    <recommendedName>
        <fullName evidence="2">Peroxin-19</fullName>
    </recommendedName>
</protein>
<reference evidence="4 5" key="1">
    <citation type="submission" date="2020-04" db="EMBL/GenBank/DDBJ databases">
        <authorList>
            <person name="Laetsch R D."/>
            <person name="Stevens L."/>
            <person name="Kumar S."/>
            <person name="Blaxter L. M."/>
        </authorList>
    </citation>
    <scope>NUCLEOTIDE SEQUENCE [LARGE SCALE GENOMIC DNA]</scope>
</reference>
<accession>A0A8S1EQ02</accession>
<dbReference type="InterPro" id="IPR011053">
    <property type="entry name" value="Single_hybrid_motif"/>
</dbReference>
<evidence type="ECO:0000256" key="1">
    <source>
        <dbReference type="ARBA" id="ARBA00006326"/>
    </source>
</evidence>
<evidence type="ECO:0000313" key="4">
    <source>
        <dbReference type="EMBL" id="CAB3403485.1"/>
    </source>
</evidence>
<proteinExistence type="inferred from homology"/>
<name>A0A8S1EQ02_9PELO</name>
<dbReference type="PANTHER" id="PTHR12774:SF2">
    <property type="entry name" value="PEROXISOMAL BIOGENESIS FACTOR 19"/>
    <property type="match status" value="1"/>
</dbReference>
<dbReference type="EMBL" id="CADEPM010000003">
    <property type="protein sequence ID" value="CAB3403485.1"/>
    <property type="molecule type" value="Genomic_DNA"/>
</dbReference>
<evidence type="ECO:0000256" key="3">
    <source>
        <dbReference type="SAM" id="MobiDB-lite"/>
    </source>
</evidence>
<dbReference type="Pfam" id="PF04614">
    <property type="entry name" value="Pex19"/>
    <property type="match status" value="2"/>
</dbReference>
<dbReference type="Gene3D" id="2.40.50.100">
    <property type="match status" value="1"/>
</dbReference>
<dbReference type="Gene3D" id="1.20.120.900">
    <property type="entry name" value="Pex19, mPTS binding domain"/>
    <property type="match status" value="1"/>
</dbReference>
<dbReference type="AlphaFoldDB" id="A0A8S1EQ02"/>